<feature type="domain" description="Serine/threonine specific protein phosphatases" evidence="1">
    <location>
        <begin position="24"/>
        <end position="29"/>
    </location>
</feature>
<evidence type="ECO:0000313" key="2">
    <source>
        <dbReference type="EMBL" id="TYZ12742.1"/>
    </source>
</evidence>
<comment type="caution">
    <text evidence="2">The sequence shown here is derived from an EMBL/GenBank/DDBJ whole genome shotgun (WGS) entry which is preliminary data.</text>
</comment>
<dbReference type="EMBL" id="VTHL01000003">
    <property type="protein sequence ID" value="TYZ12742.1"/>
    <property type="molecule type" value="Genomic_DNA"/>
</dbReference>
<evidence type="ECO:0000259" key="1">
    <source>
        <dbReference type="PROSITE" id="PS00125"/>
    </source>
</evidence>
<sequence>MLVNDTTTRAEQMVAAVPAATRNVRGNHEYLAGEAFLAILNVFQLIGVEAPVIPRQKNSREAIPSPGTRDNAL</sequence>
<evidence type="ECO:0000313" key="3">
    <source>
        <dbReference type="Proteomes" id="UP000322791"/>
    </source>
</evidence>
<dbReference type="PROSITE" id="PS00125">
    <property type="entry name" value="SER_THR_PHOSPHATASE"/>
    <property type="match status" value="1"/>
</dbReference>
<dbReference type="GO" id="GO:0016787">
    <property type="term" value="F:hydrolase activity"/>
    <property type="evidence" value="ECO:0007669"/>
    <property type="project" value="InterPro"/>
</dbReference>
<dbReference type="AlphaFoldDB" id="A0A5D6VC06"/>
<proteinExistence type="predicted"/>
<keyword evidence="3" id="KW-1185">Reference proteome</keyword>
<dbReference type="Proteomes" id="UP000322791">
    <property type="component" value="Unassembled WGS sequence"/>
</dbReference>
<dbReference type="RefSeq" id="WP_149069977.1">
    <property type="nucleotide sequence ID" value="NZ_VTHL01000003.1"/>
</dbReference>
<reference evidence="2 3" key="1">
    <citation type="submission" date="2019-08" db="EMBL/GenBank/DDBJ databases">
        <authorList>
            <person name="Seo M.-J."/>
        </authorList>
    </citation>
    <scope>NUCLEOTIDE SEQUENCE [LARGE SCALE GENOMIC DNA]</scope>
    <source>
        <strain evidence="2 3">KIGAM108</strain>
    </source>
</reference>
<accession>A0A5D6VC06</accession>
<gene>
    <name evidence="2" type="ORF">FY528_05490</name>
</gene>
<protein>
    <recommendedName>
        <fullName evidence="1">Serine/threonine specific protein phosphatases domain-containing protein</fullName>
    </recommendedName>
</protein>
<name>A0A5D6VC06_9BACT</name>
<organism evidence="2 3">
    <name type="scientific">Hymenobacter lutimineralis</name>
    <dbReference type="NCBI Taxonomy" id="2606448"/>
    <lineage>
        <taxon>Bacteria</taxon>
        <taxon>Pseudomonadati</taxon>
        <taxon>Bacteroidota</taxon>
        <taxon>Cytophagia</taxon>
        <taxon>Cytophagales</taxon>
        <taxon>Hymenobacteraceae</taxon>
        <taxon>Hymenobacter</taxon>
    </lineage>
</organism>
<dbReference type="InterPro" id="IPR006186">
    <property type="entry name" value="Ser/Thr-sp_prot-phosphatase"/>
</dbReference>